<dbReference type="Pfam" id="PF13414">
    <property type="entry name" value="TPR_11"/>
    <property type="match status" value="1"/>
</dbReference>
<dbReference type="EMBL" id="CAJNBK010000001">
    <property type="protein sequence ID" value="CAE6697292.1"/>
    <property type="molecule type" value="Genomic_DNA"/>
</dbReference>
<organism evidence="3 4">
    <name type="scientific">Paraburkholderia haematera</name>
    <dbReference type="NCBI Taxonomy" id="2793077"/>
    <lineage>
        <taxon>Bacteria</taxon>
        <taxon>Pseudomonadati</taxon>
        <taxon>Pseudomonadota</taxon>
        <taxon>Betaproteobacteria</taxon>
        <taxon>Burkholderiales</taxon>
        <taxon>Burkholderiaceae</taxon>
        <taxon>Paraburkholderia</taxon>
    </lineage>
</organism>
<dbReference type="Gene3D" id="1.25.40.10">
    <property type="entry name" value="Tetratricopeptide repeat domain"/>
    <property type="match status" value="2"/>
</dbReference>
<dbReference type="PANTHER" id="PTHR44227">
    <property type="match status" value="1"/>
</dbReference>
<dbReference type="RefSeq" id="WP_211609409.1">
    <property type="nucleotide sequence ID" value="NZ_CAJNBK010000001.1"/>
</dbReference>
<dbReference type="InterPro" id="IPR011990">
    <property type="entry name" value="TPR-like_helical_dom_sf"/>
</dbReference>
<evidence type="ECO:0000256" key="1">
    <source>
        <dbReference type="ARBA" id="ARBA00022737"/>
    </source>
</evidence>
<evidence type="ECO:0000313" key="4">
    <source>
        <dbReference type="Proteomes" id="UP000672526"/>
    </source>
</evidence>
<evidence type="ECO:0000313" key="3">
    <source>
        <dbReference type="EMBL" id="CAE6697292.1"/>
    </source>
</evidence>
<dbReference type="Pfam" id="PF13424">
    <property type="entry name" value="TPR_12"/>
    <property type="match status" value="1"/>
</dbReference>
<dbReference type="SMART" id="SM00028">
    <property type="entry name" value="TPR"/>
    <property type="match status" value="5"/>
</dbReference>
<evidence type="ECO:0000256" key="2">
    <source>
        <dbReference type="ARBA" id="ARBA00022803"/>
    </source>
</evidence>
<comment type="caution">
    <text evidence="3">The sequence shown here is derived from an EMBL/GenBank/DDBJ whole genome shotgun (WGS) entry which is preliminary data.</text>
</comment>
<dbReference type="PANTHER" id="PTHR44227:SF3">
    <property type="entry name" value="PROTEIN O-MANNOSYL-TRANSFERASE TMTC4"/>
    <property type="match status" value="1"/>
</dbReference>
<dbReference type="Gene3D" id="3.40.50.2000">
    <property type="entry name" value="Glycogen Phosphorylase B"/>
    <property type="match status" value="1"/>
</dbReference>
<reference evidence="3 4" key="1">
    <citation type="submission" date="2021-02" db="EMBL/GenBank/DDBJ databases">
        <authorList>
            <person name="Vanwijnsberghe S."/>
        </authorList>
    </citation>
    <scope>NUCLEOTIDE SEQUENCE [LARGE SCALE GENOMIC DNA]</scope>
    <source>
        <strain evidence="3 4">LMG 31837</strain>
    </source>
</reference>
<gene>
    <name evidence="3" type="ORF">R69888_00533</name>
</gene>
<keyword evidence="2" id="KW-0802">TPR repeat</keyword>
<name>A0ABM8QHP3_9BURK</name>
<evidence type="ECO:0008006" key="5">
    <source>
        <dbReference type="Google" id="ProtNLM"/>
    </source>
</evidence>
<accession>A0ABM8QHP3</accession>
<protein>
    <recommendedName>
        <fullName evidence="5">Tetratricopeptide repeat protein</fullName>
    </recommendedName>
</protein>
<dbReference type="Proteomes" id="UP000672526">
    <property type="component" value="Unassembled WGS sequence"/>
</dbReference>
<sequence>MARADAYFSGNRLPEAIDEYRQVLSLHPQHVDALYRAGLASILGNQLEQAREFLRKASLAAPRRADIWEQRGLLAGISEDWTAAEAFYLRALDLSGSTVTIHRNLADCLRLSQRLDEARSHYAKALEIEPGLHHAARSLAKISTQLGYVADAATYSLRAWTINPGGLADGLDLIKALAKAERHDEIDLVVEAIRSSFASDADALKDLAYTLNCIRYFRQAITVARQGLVLDPHNESLHFNAMYAFDSLADLSGLRTHCVEAVRFFPHNAQIQFTLASLELAFGAFESGWQRLNWRDKTEYFKAAVCLDFPEWTGEPVAGCTFLLVGELGFGDQIQFLRMADWLHRQGATVDVWVDAPLGEVARTASGVRAVWTARPTTPYRYWCRMLRMPEHMNLNLSMLPLAMPYIGTPMEKMNHWKTCLDDIAPIKPCTNRKRIGLVWAGNPNHPFDHRRSIELDALKPLLAQPGLTWFSIQKGPLEQQALDLKNTFDLHTLGPAINDFSDTLAVLQTLDLLITVDTSVAHLAGAAGLPVWVLVPAHADWRWMIDRTDSPWYPSMRLFRQRALGEWTDVIEDVRNALQDWRGTRDV</sequence>
<keyword evidence="1" id="KW-0677">Repeat</keyword>
<keyword evidence="4" id="KW-1185">Reference proteome</keyword>
<proteinExistence type="predicted"/>
<dbReference type="InterPro" id="IPR019734">
    <property type="entry name" value="TPR_rpt"/>
</dbReference>
<dbReference type="SUPFAM" id="SSF53756">
    <property type="entry name" value="UDP-Glycosyltransferase/glycogen phosphorylase"/>
    <property type="match status" value="1"/>
</dbReference>
<dbReference type="SUPFAM" id="SSF48452">
    <property type="entry name" value="TPR-like"/>
    <property type="match status" value="2"/>
</dbReference>
<dbReference type="InterPro" id="IPR052346">
    <property type="entry name" value="O-mannosyl-transferase_TMTC"/>
</dbReference>